<evidence type="ECO:0000313" key="2">
    <source>
        <dbReference type="EMBL" id="KZN41273.1"/>
    </source>
</evidence>
<evidence type="ECO:0008006" key="4">
    <source>
        <dbReference type="Google" id="ProtNLM"/>
    </source>
</evidence>
<dbReference type="PATRIC" id="fig|1365253.3.peg.5096"/>
<dbReference type="RefSeq" id="WP_063379319.1">
    <property type="nucleotide sequence ID" value="NZ_AUXT01000217.1"/>
</dbReference>
<dbReference type="Gene3D" id="2.60.40.3010">
    <property type="match status" value="1"/>
</dbReference>
<reference evidence="2 3" key="1">
    <citation type="submission" date="2013-07" db="EMBL/GenBank/DDBJ databases">
        <title>Comparative Genomic and Metabolomic Analysis of Twelve Strains of Pseudoalteromonas luteoviolacea.</title>
        <authorList>
            <person name="Vynne N.G."/>
            <person name="Mansson M."/>
            <person name="Gram L."/>
        </authorList>
    </citation>
    <scope>NUCLEOTIDE SEQUENCE [LARGE SCALE GENOMIC DNA]</scope>
    <source>
        <strain evidence="2 3">NCIMB 1942</strain>
    </source>
</reference>
<dbReference type="InterPro" id="IPR013783">
    <property type="entry name" value="Ig-like_fold"/>
</dbReference>
<organism evidence="2 3">
    <name type="scientific">Pseudoalteromonas luteoviolacea NCIMB 1942</name>
    <dbReference type="NCBI Taxonomy" id="1365253"/>
    <lineage>
        <taxon>Bacteria</taxon>
        <taxon>Pseudomonadati</taxon>
        <taxon>Pseudomonadota</taxon>
        <taxon>Gammaproteobacteria</taxon>
        <taxon>Alteromonadales</taxon>
        <taxon>Pseudoalteromonadaceae</taxon>
        <taxon>Pseudoalteromonas</taxon>
    </lineage>
</organism>
<dbReference type="OrthoDB" id="369088at2"/>
<protein>
    <recommendedName>
        <fullName evidence="4">Cadherin domain-containing protein</fullName>
    </recommendedName>
</protein>
<name>A0A166Y266_9GAMM</name>
<comment type="caution">
    <text evidence="2">The sequence shown here is derived from an EMBL/GenBank/DDBJ whole genome shotgun (WGS) entry which is preliminary data.</text>
</comment>
<evidence type="ECO:0000256" key="1">
    <source>
        <dbReference type="SAM" id="MobiDB-lite"/>
    </source>
</evidence>
<dbReference type="EMBL" id="AUXT01000217">
    <property type="protein sequence ID" value="KZN41273.1"/>
    <property type="molecule type" value="Genomic_DNA"/>
</dbReference>
<feature type="region of interest" description="Disordered" evidence="1">
    <location>
        <begin position="1"/>
        <end position="21"/>
    </location>
</feature>
<dbReference type="Pfam" id="PF22352">
    <property type="entry name" value="K319L-like_PKD"/>
    <property type="match status" value="2"/>
</dbReference>
<sequence>MQGGEVLLSSSALDTDGTVEKDEWKQLEGTTVVLRDKDSASASFLAPYVPESEVLKFSLTVTDDDGSSSTDEVSITLKAGNLAPTVIADVPLEIEEREILLLSATANDEDGEVVSFLWEHISGPFDTIRDSQQLQASMSVPPLTDETPDHTMVLKITVTDDKGATAFDTVSVKVIDVINRRPECRSRRKSRDIRGRSFHT</sequence>
<evidence type="ECO:0000313" key="3">
    <source>
        <dbReference type="Proteomes" id="UP000076587"/>
    </source>
</evidence>
<dbReference type="AlphaFoldDB" id="A0A166Y266"/>
<dbReference type="Proteomes" id="UP000076587">
    <property type="component" value="Unassembled WGS sequence"/>
</dbReference>
<gene>
    <name evidence="2" type="ORF">N482_20660</name>
</gene>
<proteinExistence type="predicted"/>
<accession>A0A166Y266</accession>
<dbReference type="Gene3D" id="2.60.40.10">
    <property type="entry name" value="Immunoglobulins"/>
    <property type="match status" value="1"/>
</dbReference>